<evidence type="ECO:0000259" key="5">
    <source>
        <dbReference type="Pfam" id="PF17954"/>
    </source>
</evidence>
<dbReference type="EMBL" id="VIWO01000009">
    <property type="protein sequence ID" value="TWF35316.1"/>
    <property type="molecule type" value="Genomic_DNA"/>
</dbReference>
<evidence type="ECO:0000256" key="3">
    <source>
        <dbReference type="RuleBase" id="RU003457"/>
    </source>
</evidence>
<dbReference type="Pfam" id="PF02678">
    <property type="entry name" value="Pirin"/>
    <property type="match status" value="1"/>
</dbReference>
<proteinExistence type="inferred from homology"/>
<evidence type="ECO:0000256" key="2">
    <source>
        <dbReference type="PIRSR" id="PIRSR006232-1"/>
    </source>
</evidence>
<gene>
    <name evidence="6" type="ORF">FHW36_109105</name>
</gene>
<evidence type="ECO:0008006" key="8">
    <source>
        <dbReference type="Google" id="ProtNLM"/>
    </source>
</evidence>
<keyword evidence="2" id="KW-0479">Metal-binding</keyword>
<feature type="binding site" evidence="2">
    <location>
        <position position="103"/>
    </location>
    <ligand>
        <name>Fe cation</name>
        <dbReference type="ChEBI" id="CHEBI:24875"/>
    </ligand>
</feature>
<feature type="binding site" evidence="2">
    <location>
        <position position="61"/>
    </location>
    <ligand>
        <name>Fe cation</name>
        <dbReference type="ChEBI" id="CHEBI:24875"/>
    </ligand>
</feature>
<organism evidence="6 7">
    <name type="scientific">Chitinophaga polysaccharea</name>
    <dbReference type="NCBI Taxonomy" id="1293035"/>
    <lineage>
        <taxon>Bacteria</taxon>
        <taxon>Pseudomonadati</taxon>
        <taxon>Bacteroidota</taxon>
        <taxon>Chitinophagia</taxon>
        <taxon>Chitinophagales</taxon>
        <taxon>Chitinophagaceae</taxon>
        <taxon>Chitinophaga</taxon>
    </lineage>
</organism>
<feature type="binding site" evidence="2">
    <location>
        <position position="105"/>
    </location>
    <ligand>
        <name>Fe cation</name>
        <dbReference type="ChEBI" id="CHEBI:24875"/>
    </ligand>
</feature>
<dbReference type="InterPro" id="IPR041602">
    <property type="entry name" value="Quercetinase_C"/>
</dbReference>
<dbReference type="PANTHER" id="PTHR43212:SF3">
    <property type="entry name" value="QUERCETIN 2,3-DIOXYGENASE"/>
    <property type="match status" value="1"/>
</dbReference>
<dbReference type="PIRSF" id="PIRSF006232">
    <property type="entry name" value="Pirin"/>
    <property type="match status" value="1"/>
</dbReference>
<feature type="domain" description="Pirin N-terminal" evidence="4">
    <location>
        <begin position="10"/>
        <end position="121"/>
    </location>
</feature>
<dbReference type="SUPFAM" id="SSF51182">
    <property type="entry name" value="RmlC-like cupins"/>
    <property type="match status" value="1"/>
</dbReference>
<feature type="domain" description="Quercetin 2,3-dioxygenase C-terminal cupin" evidence="5">
    <location>
        <begin position="155"/>
        <end position="234"/>
    </location>
</feature>
<dbReference type="InterPro" id="IPR003829">
    <property type="entry name" value="Pirin_N_dom"/>
</dbReference>
<dbReference type="AlphaFoldDB" id="A0A561PBA4"/>
<sequence length="241" mass="26961">MAQYIFHKADTRGHDHHDWLDSQKTFSFGDYYNPRRMGFGALRVLNDDTLPGGKGFGRHPHDNMEIISIPLKGSLRHEDSAGNKAIAAAGTIQVMHAGSGLFHSEYNNSSDEAAEFLQIWVYPEDLNTPPRYTLGELPPPAERNRLHTFIGPDSPNGIAIRKDVWFSIGYFDYGVSFSYPVRQPGNGVYAFVIDGRLSVDGKELSARDGLGIWESERIEVKGLSEDARLLIMEVPMIIKPQ</sequence>
<evidence type="ECO:0000256" key="1">
    <source>
        <dbReference type="ARBA" id="ARBA00008416"/>
    </source>
</evidence>
<feature type="binding site" evidence="2">
    <location>
        <position position="59"/>
    </location>
    <ligand>
        <name>Fe cation</name>
        <dbReference type="ChEBI" id="CHEBI:24875"/>
    </ligand>
</feature>
<comment type="similarity">
    <text evidence="1 3">Belongs to the pirin family.</text>
</comment>
<dbReference type="InterPro" id="IPR011051">
    <property type="entry name" value="RmlC_Cupin_sf"/>
</dbReference>
<accession>A0A561PBA4</accession>
<dbReference type="InterPro" id="IPR014710">
    <property type="entry name" value="RmlC-like_jellyroll"/>
</dbReference>
<protein>
    <recommendedName>
        <fullName evidence="8">Pirin N-terminal domain-containing protein</fullName>
    </recommendedName>
</protein>
<dbReference type="Pfam" id="PF17954">
    <property type="entry name" value="Pirin_C_2"/>
    <property type="match status" value="1"/>
</dbReference>
<dbReference type="InterPro" id="IPR012093">
    <property type="entry name" value="Pirin"/>
</dbReference>
<name>A0A561PBA4_9BACT</name>
<dbReference type="Gene3D" id="2.60.120.10">
    <property type="entry name" value="Jelly Rolls"/>
    <property type="match status" value="2"/>
</dbReference>
<dbReference type="Proteomes" id="UP000320811">
    <property type="component" value="Unassembled WGS sequence"/>
</dbReference>
<dbReference type="GO" id="GO:0046872">
    <property type="term" value="F:metal ion binding"/>
    <property type="evidence" value="ECO:0007669"/>
    <property type="project" value="UniProtKB-KW"/>
</dbReference>
<comment type="caution">
    <text evidence="6">The sequence shown here is derived from an EMBL/GenBank/DDBJ whole genome shotgun (WGS) entry which is preliminary data.</text>
</comment>
<evidence type="ECO:0000313" key="7">
    <source>
        <dbReference type="Proteomes" id="UP000320811"/>
    </source>
</evidence>
<dbReference type="OrthoDB" id="321327at2"/>
<dbReference type="CDD" id="cd02910">
    <property type="entry name" value="cupin_Yhhw_N"/>
    <property type="match status" value="1"/>
</dbReference>
<reference evidence="6 7" key="1">
    <citation type="submission" date="2019-06" db="EMBL/GenBank/DDBJ databases">
        <title>Sorghum-associated microbial communities from plants grown in Nebraska, USA.</title>
        <authorList>
            <person name="Schachtman D."/>
        </authorList>
    </citation>
    <scope>NUCLEOTIDE SEQUENCE [LARGE SCALE GENOMIC DNA]</scope>
    <source>
        <strain evidence="6 7">1209</strain>
    </source>
</reference>
<comment type="cofactor">
    <cofactor evidence="2">
        <name>Fe cation</name>
        <dbReference type="ChEBI" id="CHEBI:24875"/>
    </cofactor>
    <text evidence="2">Binds 1 Fe cation per subunit.</text>
</comment>
<dbReference type="PANTHER" id="PTHR43212">
    <property type="entry name" value="QUERCETIN 2,3-DIOXYGENASE"/>
    <property type="match status" value="1"/>
</dbReference>
<keyword evidence="7" id="KW-1185">Reference proteome</keyword>
<evidence type="ECO:0000259" key="4">
    <source>
        <dbReference type="Pfam" id="PF02678"/>
    </source>
</evidence>
<evidence type="ECO:0000313" key="6">
    <source>
        <dbReference type="EMBL" id="TWF35316.1"/>
    </source>
</evidence>
<keyword evidence="2" id="KW-0408">Iron</keyword>
<dbReference type="RefSeq" id="WP_145673328.1">
    <property type="nucleotide sequence ID" value="NZ_VIWO01000009.1"/>
</dbReference>